<evidence type="ECO:0000256" key="5">
    <source>
        <dbReference type="ARBA" id="ARBA00022741"/>
    </source>
</evidence>
<dbReference type="InterPro" id="IPR017871">
    <property type="entry name" value="ABC_transporter-like_CS"/>
</dbReference>
<dbReference type="CDD" id="cd03215">
    <property type="entry name" value="ABC_Carb_Monos_II"/>
    <property type="match status" value="1"/>
</dbReference>
<dbReference type="GO" id="GO:0016887">
    <property type="term" value="F:ATP hydrolysis activity"/>
    <property type="evidence" value="ECO:0007669"/>
    <property type="project" value="InterPro"/>
</dbReference>
<dbReference type="GO" id="GO:0005524">
    <property type="term" value="F:ATP binding"/>
    <property type="evidence" value="ECO:0007669"/>
    <property type="project" value="UniProtKB-UniRule"/>
</dbReference>
<keyword evidence="6 10" id="KW-0067">ATP-binding</keyword>
<dbReference type="CDD" id="cd03216">
    <property type="entry name" value="ABC_Carb_Monos_I"/>
    <property type="match status" value="1"/>
</dbReference>
<dbReference type="GO" id="GO:0005886">
    <property type="term" value="C:plasma membrane"/>
    <property type="evidence" value="ECO:0007669"/>
    <property type="project" value="UniProtKB-SubCell"/>
</dbReference>
<dbReference type="EC" id="7.6.2.13" evidence="8 10"/>
<evidence type="ECO:0000256" key="8">
    <source>
        <dbReference type="ARBA" id="ARBA00023798"/>
    </source>
</evidence>
<dbReference type="PROSITE" id="PS50893">
    <property type="entry name" value="ABC_TRANSPORTER_2"/>
    <property type="match status" value="2"/>
</dbReference>
<evidence type="ECO:0000256" key="7">
    <source>
        <dbReference type="ARBA" id="ARBA00023747"/>
    </source>
</evidence>
<dbReference type="InterPro" id="IPR003593">
    <property type="entry name" value="AAA+_ATPase"/>
</dbReference>
<evidence type="ECO:0000256" key="6">
    <source>
        <dbReference type="ARBA" id="ARBA00022840"/>
    </source>
</evidence>
<dbReference type="EMBL" id="UGMX01000002">
    <property type="protein sequence ID" value="STW04478.1"/>
    <property type="molecule type" value="Genomic_DNA"/>
</dbReference>
<feature type="region of interest" description="Disordered" evidence="11">
    <location>
        <begin position="207"/>
        <end position="290"/>
    </location>
</feature>
<keyword evidence="10" id="KW-1278">Translocase</keyword>
<keyword evidence="5 10" id="KW-0547">Nucleotide-binding</keyword>
<dbReference type="InterPro" id="IPR050107">
    <property type="entry name" value="ABC_carbohydrate_import_ATPase"/>
</dbReference>
<comment type="similarity">
    <text evidence="2 10">Belongs to the ABC transporter superfamily. AI-2 autoinducer porter (TC 3.A.1.2.8) family.</text>
</comment>
<organism evidence="13 14">
    <name type="scientific">Klebsiella grimontii</name>
    <dbReference type="NCBI Taxonomy" id="2058152"/>
    <lineage>
        <taxon>Bacteria</taxon>
        <taxon>Pseudomonadati</taxon>
        <taxon>Pseudomonadota</taxon>
        <taxon>Gammaproteobacteria</taxon>
        <taxon>Enterobacterales</taxon>
        <taxon>Enterobacteriaceae</taxon>
        <taxon>Klebsiella/Raoultella group</taxon>
        <taxon>Klebsiella</taxon>
    </lineage>
</organism>
<evidence type="ECO:0000259" key="12">
    <source>
        <dbReference type="PROSITE" id="PS50893"/>
    </source>
</evidence>
<proteinExistence type="inferred from homology"/>
<reference evidence="13 14" key="1">
    <citation type="submission" date="2018-06" db="EMBL/GenBank/DDBJ databases">
        <authorList>
            <consortium name="Pathogen Informatics"/>
            <person name="Doyle S."/>
        </authorList>
    </citation>
    <scope>NUCLEOTIDE SEQUENCE [LARGE SCALE GENOMIC DNA]</scope>
    <source>
        <strain evidence="13 14">NCTC9149</strain>
    </source>
</reference>
<dbReference type="PANTHER" id="PTHR43790:SF2">
    <property type="entry name" value="AUTOINDUCER 2 IMPORT ATP-BINDING PROTEIN LSRA"/>
    <property type="match status" value="1"/>
</dbReference>
<evidence type="ECO:0000313" key="13">
    <source>
        <dbReference type="EMBL" id="STW04478.1"/>
    </source>
</evidence>
<name>A0A7H4NWB3_9ENTR</name>
<feature type="domain" description="ABC transporter" evidence="12">
    <location>
        <begin position="5"/>
        <end position="233"/>
    </location>
</feature>
<feature type="domain" description="ABC transporter" evidence="12">
    <location>
        <begin position="226"/>
        <end position="494"/>
    </location>
</feature>
<dbReference type="GO" id="GO:1905887">
    <property type="term" value="P:autoinducer AI-2 transmembrane transport"/>
    <property type="evidence" value="ECO:0007669"/>
    <property type="project" value="UniProtKB-UniRule"/>
</dbReference>
<feature type="compositionally biased region" description="Basic and acidic residues" evidence="11">
    <location>
        <begin position="207"/>
        <end position="242"/>
    </location>
</feature>
<accession>A0A7H4NWB3</accession>
<keyword evidence="13" id="KW-0378">Hydrolase</keyword>
<evidence type="ECO:0000313" key="14">
    <source>
        <dbReference type="Proteomes" id="UP000254571"/>
    </source>
</evidence>
<evidence type="ECO:0000256" key="9">
    <source>
        <dbReference type="ARBA" id="ARBA00034076"/>
    </source>
</evidence>
<keyword evidence="10" id="KW-0997">Cell inner membrane</keyword>
<comment type="catalytic activity">
    <reaction evidence="9 10">
        <text>ATP + H2O + (2R,4S)-2-methyl-2,3,3,4-tetrahydroxytetrahydrofuran-[AI-2-binding protein]Side 1 = ADP + phosphate + (2R,4S)-2-methyl-2,3,3,4-tetrahydroxytetrahydrofuranSide 2 + [AI-2-binding protein]Side 1.</text>
        <dbReference type="EC" id="7.6.2.13"/>
    </reaction>
</comment>
<dbReference type="InterPro" id="IPR027417">
    <property type="entry name" value="P-loop_NTPase"/>
</dbReference>
<evidence type="ECO:0000256" key="10">
    <source>
        <dbReference type="RuleBase" id="RU368026"/>
    </source>
</evidence>
<dbReference type="PANTHER" id="PTHR43790">
    <property type="entry name" value="CARBOHYDRATE TRANSPORT ATP-BINDING PROTEIN MG119-RELATED"/>
    <property type="match status" value="1"/>
</dbReference>
<comment type="subcellular location">
    <subcellularLocation>
        <location evidence="1 10">Cell inner membrane</location>
        <topology evidence="1 10">Peripheral membrane protein</topology>
    </subcellularLocation>
</comment>
<gene>
    <name evidence="13" type="primary">lsrA_1</name>
    <name evidence="10" type="synonym">lsrA</name>
    <name evidence="13" type="ORF">NCTC9149_00827</name>
</gene>
<feature type="compositionally biased region" description="Low complexity" evidence="11">
    <location>
        <begin position="253"/>
        <end position="264"/>
    </location>
</feature>
<comment type="subunit">
    <text evidence="3 10">The complex is composed of two ATP-binding proteins (LsrA), two transmembrane proteins (LsrC and LsrD) and a solute-binding protein (LsrB).</text>
</comment>
<dbReference type="SUPFAM" id="SSF52540">
    <property type="entry name" value="P-loop containing nucleoside triphosphate hydrolases"/>
    <property type="match status" value="2"/>
</dbReference>
<evidence type="ECO:0000256" key="2">
    <source>
        <dbReference type="ARBA" id="ARBA00009404"/>
    </source>
</evidence>
<dbReference type="Gene3D" id="3.40.50.300">
    <property type="entry name" value="P-loop containing nucleotide triphosphate hydrolases"/>
    <property type="match status" value="2"/>
</dbReference>
<protein>
    <recommendedName>
        <fullName evidence="4 10">Autoinducer 2 import ATP-binding protein LsrA</fullName>
        <shortName evidence="10">AI-2 import ATP-binding protein LsrA</shortName>
        <ecNumber evidence="8 10">7.6.2.13</ecNumber>
    </recommendedName>
</protein>
<dbReference type="PROSITE" id="PS00211">
    <property type="entry name" value="ABC_TRANSPORTER_1"/>
    <property type="match status" value="1"/>
</dbReference>
<keyword evidence="10" id="KW-1003">Cell membrane</keyword>
<keyword evidence="10" id="KW-0813">Transport</keyword>
<feature type="compositionally biased region" description="Basic and acidic residues" evidence="11">
    <location>
        <begin position="265"/>
        <end position="282"/>
    </location>
</feature>
<comment type="function">
    <text evidence="7 10">Part of the ABC transporter complex LsrABCD involved in autoinducer 2 (AI-2) import. Responsible for energy coupling to the transport system.</text>
</comment>
<dbReference type="InterPro" id="IPR003439">
    <property type="entry name" value="ABC_transporter-like_ATP-bd"/>
</dbReference>
<evidence type="ECO:0000256" key="3">
    <source>
        <dbReference type="ARBA" id="ARBA00011262"/>
    </source>
</evidence>
<dbReference type="Proteomes" id="UP000254571">
    <property type="component" value="Unassembled WGS sequence"/>
</dbReference>
<keyword evidence="10" id="KW-0472">Membrane</keyword>
<comment type="caution">
    <text evidence="13">The sequence shown here is derived from an EMBL/GenBank/DDBJ whole genome shotgun (WGS) entry which is preliminary data.</text>
</comment>
<sequence length="495" mass="54931">MKPLLEARQICKQFSGVTVLKQIDFTLLSGQVHALMGGNGAGKSTLMKIIAGVETPDSGELVFGERAFARLTPAQAHQQGVYLVPQEPMLFPNLTVRENILFRLPKRADNETRLREKLQQLNCQLNLEVAASTLEVADQQMVEILRGLMRDAQILILDEPTASLTPGETERLFRQIRSLQALGVGIVFISHKLPEIRQVASHVSVMRDGRGGAERGNRAVRRQSADRRDDARQSRSSPERHAKAVAGAAGQSPYPGAGFPGAAGRRSDRGRFYRSQPRDPRRRDRRPRRAGGIRAYEFAETLYGLRPARAGRVWLENRDISRDSTRARLASGLVYLPEDRQVSGLFLDAPVRWNTVMFNQPSLWQQNRREAAVVERYHRALGIKMADGDRPVRTLSGGNQQKVLLARCLEANPLLLIVDEPTRGVDVSARADIYQLLKSVAAQNVAVLMISSDLDEFVGLADRVLVMHQGRQSGELAQQAVSVDRMMTLAFGGQA</sequence>
<dbReference type="SMART" id="SM00382">
    <property type="entry name" value="AAA"/>
    <property type="match status" value="1"/>
</dbReference>
<evidence type="ECO:0000256" key="4">
    <source>
        <dbReference type="ARBA" id="ARBA00019459"/>
    </source>
</evidence>
<evidence type="ECO:0000256" key="1">
    <source>
        <dbReference type="ARBA" id="ARBA00004417"/>
    </source>
</evidence>
<evidence type="ECO:0000256" key="11">
    <source>
        <dbReference type="SAM" id="MobiDB-lite"/>
    </source>
</evidence>
<dbReference type="AlphaFoldDB" id="A0A7H4NWB3"/>
<dbReference type="Pfam" id="PF00005">
    <property type="entry name" value="ABC_tran"/>
    <property type="match status" value="2"/>
</dbReference>